<dbReference type="Pfam" id="PF10145">
    <property type="entry name" value="PhageMin_Tail"/>
    <property type="match status" value="1"/>
</dbReference>
<protein>
    <submittedName>
        <fullName evidence="5">Phage tail protein</fullName>
    </submittedName>
</protein>
<evidence type="ECO:0000259" key="4">
    <source>
        <dbReference type="Pfam" id="PF10145"/>
    </source>
</evidence>
<dbReference type="InterPro" id="IPR010090">
    <property type="entry name" value="Phage_tape_meas"/>
</dbReference>
<dbReference type="InterPro" id="IPR023346">
    <property type="entry name" value="Lysozyme-like_dom_sf"/>
</dbReference>
<comment type="caution">
    <text evidence="5">The sequence shown here is derived from an EMBL/GenBank/DDBJ whole genome shotgun (WGS) entry which is preliminary data.</text>
</comment>
<dbReference type="eggNOG" id="COG5283">
    <property type="taxonomic scope" value="Bacteria"/>
</dbReference>
<dbReference type="PANTHER" id="PTHR37813">
    <property type="entry name" value="FELS-2 PROPHAGE PROTEIN"/>
    <property type="match status" value="1"/>
</dbReference>
<name>W4HCT4_9RHOB</name>
<evidence type="ECO:0000256" key="3">
    <source>
        <dbReference type="SAM" id="MobiDB-lite"/>
    </source>
</evidence>
<keyword evidence="6" id="KW-1185">Reference proteome</keyword>
<organism evidence="5 6">
    <name type="scientific">Roseivivax marinus</name>
    <dbReference type="NCBI Taxonomy" id="1379903"/>
    <lineage>
        <taxon>Bacteria</taxon>
        <taxon>Pseudomonadati</taxon>
        <taxon>Pseudomonadota</taxon>
        <taxon>Alphaproteobacteria</taxon>
        <taxon>Rhodobacterales</taxon>
        <taxon>Roseobacteraceae</taxon>
        <taxon>Roseivivax</taxon>
    </lineage>
</organism>
<dbReference type="eggNOG" id="COG4678">
    <property type="taxonomic scope" value="Bacteria"/>
</dbReference>
<feature type="non-terminal residue" evidence="5">
    <location>
        <position position="1"/>
    </location>
</feature>
<accession>W4HCT4</accession>
<feature type="coiled-coil region" evidence="2">
    <location>
        <begin position="366"/>
        <end position="393"/>
    </location>
</feature>
<keyword evidence="1" id="KW-1188">Viral release from host cell</keyword>
<evidence type="ECO:0000256" key="2">
    <source>
        <dbReference type="SAM" id="Coils"/>
    </source>
</evidence>
<dbReference type="Gene3D" id="1.10.530.10">
    <property type="match status" value="1"/>
</dbReference>
<proteinExistence type="predicted"/>
<dbReference type="Proteomes" id="UP000019063">
    <property type="component" value="Unassembled WGS sequence"/>
</dbReference>
<feature type="domain" description="Phage tail tape measure protein" evidence="4">
    <location>
        <begin position="102"/>
        <end position="301"/>
    </location>
</feature>
<dbReference type="STRING" id="1379903.ATO8_21316"/>
<feature type="region of interest" description="Disordered" evidence="3">
    <location>
        <begin position="942"/>
        <end position="965"/>
    </location>
</feature>
<dbReference type="AlphaFoldDB" id="W4HCT4"/>
<dbReference type="SUPFAM" id="SSF53955">
    <property type="entry name" value="Lysozyme-like"/>
    <property type="match status" value="1"/>
</dbReference>
<feature type="non-terminal residue" evidence="5">
    <location>
        <position position="1011"/>
    </location>
</feature>
<reference evidence="5 6" key="1">
    <citation type="journal article" date="2014" name="Antonie Van Leeuwenhoek">
        <title>Roseivivax atlanticus sp. nov., isolated from surface seawater of the Atlantic Ocean.</title>
        <authorList>
            <person name="Li G."/>
            <person name="Lai Q."/>
            <person name="Liu X."/>
            <person name="Sun F."/>
            <person name="Shao Z."/>
        </authorList>
    </citation>
    <scope>NUCLEOTIDE SEQUENCE [LARGE SCALE GENOMIC DNA]</scope>
    <source>
        <strain evidence="5 6">22II-s10s</strain>
    </source>
</reference>
<keyword evidence="2" id="KW-0175">Coiled coil</keyword>
<dbReference type="PANTHER" id="PTHR37813:SF1">
    <property type="entry name" value="FELS-2 PROPHAGE PROTEIN"/>
    <property type="match status" value="1"/>
</dbReference>
<evidence type="ECO:0000313" key="5">
    <source>
        <dbReference type="EMBL" id="ETW10612.1"/>
    </source>
</evidence>
<gene>
    <name evidence="5" type="ORF">ATO8_21316</name>
</gene>
<dbReference type="NCBIfam" id="TIGR01760">
    <property type="entry name" value="tape_meas_TP901"/>
    <property type="match status" value="1"/>
</dbReference>
<dbReference type="RefSeq" id="WP_043847611.1">
    <property type="nucleotide sequence ID" value="NZ_AQQW01000040.1"/>
</dbReference>
<evidence type="ECO:0000256" key="1">
    <source>
        <dbReference type="ARBA" id="ARBA00022612"/>
    </source>
</evidence>
<sequence>RSLGTAGERSLKAIQAASRPASAGLQATDRAARDLRGGLRAVAGEVPAVQRLTRLLGTTALAGGMVALGRSALDVGRQFQAAMKRVEAVTNAPAAALERLADAARQTGASTAFTAQQAADAIEVLAKNGLDTEAILQGALRATVNLAGGLGSELAPSADLVTDIMQQFNLSAAELPEVADAVAGAALTSKFGFDDLRLAIGQAGGVVGQFGGDYREFLTALSATASGFASGSDAGTSFKNFLQRLTPQSKQAAAAMEELGLEFYAADGTMKSMVEIAAELQAATEGLSAEARNSSFQTIFGTDAIRTALLLADQGAEGLRDLGRALGEVSAEEQAQVRLEGLDGALKELTAAWEALQLTSAENGGLDLAEAAVTRLTEALRYLEENFAEVEEIAERVGQALVTFLVGRGITLAVAKAVAMRAAYIELAGAVTGVGTAASRAIGPMTRLGAAGRVLMGTLGGPLSLAITAASVAALAIDFDSASDAVERADAATAGATSALEAYREASRLAAEEQKKLGGEISAATREMLTQSEAELLRLIPQAERELQRARETFLSNGWGSGDARGVRETLEAPNAAAMKRVDLGFSTVEKELQGRGLNQYLFGLQEVFAAFERGEAPIADFLEELARLERIPPHFTDISAAMVEMLDAGETGTDAFDALSSEMIELARTAGLFERELAAIDAAQSRTERNRAIHELAGALSDASAAGLHLREELTEQQREVMGGIADTSAALEGLNEDYQANSDLAGEIEGTRPFDDVGESAKEAAEQVARLSEAYETYRSAGSEGFWQTDRGAYPREELEVAKKGILDLIGFVEGTDKGRGYNETLGYGAFTGGPVNLVNMSLSRVRKLQDEMLRHPDNTYNSSAVGRYQIVGRTLQSLMDRLDLSGDALFSAELQDRLAMELVRGRMGQGKSGFYAEWEGFKKAGTPWRTIQEALGQDSIPAVDPEVEKAREDSQEKRAEARREEAETLARLVAIGDDQIAQLKLEAELTGKSAEEQAYLTAMFEMLT</sequence>
<feature type="compositionally biased region" description="Basic and acidic residues" evidence="3">
    <location>
        <begin position="949"/>
        <end position="965"/>
    </location>
</feature>
<dbReference type="EMBL" id="AQQW01000040">
    <property type="protein sequence ID" value="ETW10612.1"/>
    <property type="molecule type" value="Genomic_DNA"/>
</dbReference>
<evidence type="ECO:0000313" key="6">
    <source>
        <dbReference type="Proteomes" id="UP000019063"/>
    </source>
</evidence>